<name>K9DIT1_9FIRM</name>
<dbReference type="AlphaFoldDB" id="K9DIT1"/>
<evidence type="ECO:0000313" key="1">
    <source>
        <dbReference type="EMBL" id="EKU78707.1"/>
    </source>
</evidence>
<dbReference type="EMBL" id="AHAF01000003">
    <property type="protein sequence ID" value="EKU78707.1"/>
    <property type="molecule type" value="Genomic_DNA"/>
</dbReference>
<gene>
    <name evidence="1" type="ORF">HMPREF9282_00504</name>
</gene>
<dbReference type="Proteomes" id="UP000009891">
    <property type="component" value="Unassembled WGS sequence"/>
</dbReference>
<evidence type="ECO:0000313" key="2">
    <source>
        <dbReference type="Proteomes" id="UP000009891"/>
    </source>
</evidence>
<proteinExistence type="predicted"/>
<sequence length="49" mass="5819">MYLVASEKGDYCFCETMDEAQEIFEQLELIYRNEDVNYGIFEQVVFPTP</sequence>
<dbReference type="HOGENOM" id="CLU_3141960_0_0_9"/>
<protein>
    <submittedName>
        <fullName evidence="1">Uncharacterized protein</fullName>
    </submittedName>
</protein>
<accession>K9DIT1</accession>
<comment type="caution">
    <text evidence="1">The sequence shown here is derived from an EMBL/GenBank/DDBJ whole genome shotgun (WGS) entry which is preliminary data.</text>
</comment>
<reference evidence="1 2" key="1">
    <citation type="submission" date="2012-09" db="EMBL/GenBank/DDBJ databases">
        <title>The Genome Sequence of Veillonella ratti ACS-216-V-COL6B.</title>
        <authorList>
            <consortium name="The Broad Institute Genome Sequencing Platform"/>
            <person name="Earl A."/>
            <person name="Ward D."/>
            <person name="Feldgarden M."/>
            <person name="Gevers D."/>
            <person name="Saerens B."/>
            <person name="Vaneechoutte M."/>
            <person name="Walker B."/>
            <person name="Young S.K."/>
            <person name="Zeng Q."/>
            <person name="Gargeya S."/>
            <person name="Fitzgerald M."/>
            <person name="Haas B."/>
            <person name="Abouelleil A."/>
            <person name="Alvarado L."/>
            <person name="Arachchi H.M."/>
            <person name="Berlin A."/>
            <person name="Chapman S.B."/>
            <person name="Goldberg J."/>
            <person name="Griggs A."/>
            <person name="Gujja S."/>
            <person name="Hansen M."/>
            <person name="Howarth C."/>
            <person name="Imamovic A."/>
            <person name="Larimer J."/>
            <person name="McCowen C."/>
            <person name="Montmayeur A."/>
            <person name="Murphy C."/>
            <person name="Neiman D."/>
            <person name="Pearson M."/>
            <person name="Priest M."/>
            <person name="Roberts A."/>
            <person name="Saif S."/>
            <person name="Shea T."/>
            <person name="Sisk P."/>
            <person name="Sykes S."/>
            <person name="Wortman J."/>
            <person name="Nusbaum C."/>
            <person name="Birren B."/>
        </authorList>
    </citation>
    <scope>NUCLEOTIDE SEQUENCE [LARGE SCALE GENOMIC DNA]</scope>
    <source>
        <strain evidence="1 2">ACS-216-V-Col6b</strain>
    </source>
</reference>
<dbReference type="STRING" id="883156.HMPREF9282_00504"/>
<keyword evidence="2" id="KW-1185">Reference proteome</keyword>
<organism evidence="1 2">
    <name type="scientific">Veillonella seminalis ACS-216-V-Col6b</name>
    <dbReference type="NCBI Taxonomy" id="883156"/>
    <lineage>
        <taxon>Bacteria</taxon>
        <taxon>Bacillati</taxon>
        <taxon>Bacillota</taxon>
        <taxon>Negativicutes</taxon>
        <taxon>Veillonellales</taxon>
        <taxon>Veillonellaceae</taxon>
        <taxon>Veillonella</taxon>
    </lineage>
</organism>